<feature type="domain" description="Tle cognate immunity protein 4 C-terminal" evidence="2">
    <location>
        <begin position="216"/>
        <end position="372"/>
    </location>
</feature>
<evidence type="ECO:0000259" key="3">
    <source>
        <dbReference type="Pfam" id="PF18443"/>
    </source>
</evidence>
<dbReference type="Pfam" id="PF18426">
    <property type="entry name" value="Tli4_C"/>
    <property type="match status" value="1"/>
</dbReference>
<evidence type="ECO:0000313" key="4">
    <source>
        <dbReference type="EMBL" id="MBC9131057.1"/>
    </source>
</evidence>
<accession>A0ABR7QXX1</accession>
<name>A0ABR7QXX1_9GAMM</name>
<dbReference type="RefSeq" id="WP_187755490.1">
    <property type="nucleotide sequence ID" value="NZ_JABURY010000015.1"/>
</dbReference>
<feature type="signal peptide" evidence="1">
    <location>
        <begin position="1"/>
        <end position="28"/>
    </location>
</feature>
<dbReference type="Pfam" id="PF18443">
    <property type="entry name" value="Tli4_N"/>
    <property type="match status" value="1"/>
</dbReference>
<reference evidence="4 5" key="1">
    <citation type="submission" date="2020-06" db="EMBL/GenBank/DDBJ databases">
        <title>Frischella cerana isolated from Apis cerana gut homogenate.</title>
        <authorList>
            <person name="Wolter L.A."/>
            <person name="Suenami S."/>
            <person name="Miyazaki R."/>
        </authorList>
    </citation>
    <scope>NUCLEOTIDE SEQUENCE [LARGE SCALE GENOMIC DNA]</scope>
    <source>
        <strain evidence="4 5">Ac13</strain>
    </source>
</reference>
<dbReference type="Proteomes" id="UP000651208">
    <property type="component" value="Unassembled WGS sequence"/>
</dbReference>
<organism evidence="4 5">
    <name type="scientific">Frischella japonica</name>
    <dbReference type="NCBI Taxonomy" id="2741544"/>
    <lineage>
        <taxon>Bacteria</taxon>
        <taxon>Pseudomonadati</taxon>
        <taxon>Pseudomonadota</taxon>
        <taxon>Gammaproteobacteria</taxon>
        <taxon>Orbales</taxon>
        <taxon>Orbaceae</taxon>
        <taxon>Frischella</taxon>
    </lineage>
</organism>
<proteinExistence type="predicted"/>
<dbReference type="EMBL" id="JABURY010000015">
    <property type="protein sequence ID" value="MBC9131057.1"/>
    <property type="molecule type" value="Genomic_DNA"/>
</dbReference>
<evidence type="ECO:0000259" key="2">
    <source>
        <dbReference type="Pfam" id="PF18426"/>
    </source>
</evidence>
<comment type="caution">
    <text evidence="4">The sequence shown here is derived from an EMBL/GenBank/DDBJ whole genome shotgun (WGS) entry which is preliminary data.</text>
</comment>
<dbReference type="InterPro" id="IPR040761">
    <property type="entry name" value="Tli4_N"/>
</dbReference>
<protein>
    <recommendedName>
        <fullName evidence="6">Tle cognate immunity protein 4 C-terminal domain-containing protein</fullName>
    </recommendedName>
</protein>
<feature type="chain" id="PRO_5046228588" description="Tle cognate immunity protein 4 C-terminal domain-containing protein" evidence="1">
    <location>
        <begin position="29"/>
        <end position="373"/>
    </location>
</feature>
<gene>
    <name evidence="4" type="ORF">FcAc13_07010</name>
</gene>
<keyword evidence="1" id="KW-0732">Signal</keyword>
<evidence type="ECO:0000256" key="1">
    <source>
        <dbReference type="SAM" id="SignalP"/>
    </source>
</evidence>
<sequence length="373" mass="43498">MNTLTSLKKKGAVTIALLLTLISCQAFNKDIQKMTLSANEQQQVDALLNNSPTRCIGTYLIDFPAAFKVNNESLFYYKGTGDFVITTKKQYLPPFKQMIARREQALKETKTIDPTDSPYLKAIYPVQTNHPDKMQGIIFERMESPGTDDSARVLEGYRWQDEVTLKIEMKAQNGSDEKHDENRMKYPELYTNNVPQKLQELRQLFERIQPRDDLTIPITPGFCLLHGFMQGEDSEWKDTGVTYQHEANNDFYFSISYNNYDGYYKLLDQPESYVTDDRGHTIYKGTRESQGLQLEEWLTKGQFFSDESGYESDDEWYKFILGINMLDPTDKTPQLQIKMYYKIPEDETQGYTQEQLMVIWREITNSIRVREGF</sequence>
<evidence type="ECO:0000313" key="5">
    <source>
        <dbReference type="Proteomes" id="UP000651208"/>
    </source>
</evidence>
<keyword evidence="5" id="KW-1185">Reference proteome</keyword>
<evidence type="ECO:0008006" key="6">
    <source>
        <dbReference type="Google" id="ProtNLM"/>
    </source>
</evidence>
<dbReference type="InterPro" id="IPR041290">
    <property type="entry name" value="Tli4_C"/>
</dbReference>
<feature type="domain" description="Tle cognate immunity protein 4 N-terminal" evidence="3">
    <location>
        <begin position="53"/>
        <end position="211"/>
    </location>
</feature>